<dbReference type="EMBL" id="JBBMFK010000026">
    <property type="protein sequence ID" value="MEQ2444501.1"/>
    <property type="molecule type" value="Genomic_DNA"/>
</dbReference>
<proteinExistence type="predicted"/>
<dbReference type="PANTHER" id="PTHR46558">
    <property type="entry name" value="TRACRIPTIONAL REGULATORY PROTEIN-RELATED-RELATED"/>
    <property type="match status" value="1"/>
</dbReference>
<dbReference type="Gene3D" id="1.10.260.40">
    <property type="entry name" value="lambda repressor-like DNA-binding domains"/>
    <property type="match status" value="1"/>
</dbReference>
<dbReference type="InterPro" id="IPR010982">
    <property type="entry name" value="Lambda_DNA-bd_dom_sf"/>
</dbReference>
<reference evidence="3 4" key="1">
    <citation type="submission" date="2024-03" db="EMBL/GenBank/DDBJ databases">
        <title>Human intestinal bacterial collection.</title>
        <authorList>
            <person name="Pauvert C."/>
            <person name="Hitch T.C.A."/>
            <person name="Clavel T."/>
        </authorList>
    </citation>
    <scope>NUCLEOTIDE SEQUENCE [LARGE SCALE GENOMIC DNA]</scope>
    <source>
        <strain evidence="3 4">CLA-AP-H29</strain>
    </source>
</reference>
<dbReference type="PROSITE" id="PS50943">
    <property type="entry name" value="HTH_CROC1"/>
    <property type="match status" value="1"/>
</dbReference>
<protein>
    <submittedName>
        <fullName evidence="3">Helix-turn-helix transcriptional regulator</fullName>
    </submittedName>
</protein>
<dbReference type="SMART" id="SM00530">
    <property type="entry name" value="HTH_XRE"/>
    <property type="match status" value="1"/>
</dbReference>
<name>A0ABV1EB37_9FIRM</name>
<dbReference type="CDD" id="cd00093">
    <property type="entry name" value="HTH_XRE"/>
    <property type="match status" value="1"/>
</dbReference>
<sequence>MEFKDIFSQRLQTLRKSAGENQEALGAVIGIGKTGVSEMENGRKTTTAEKIALICRHYNVTADYLLGLTDCPRPLNGEEPVNRDV</sequence>
<gene>
    <name evidence="3" type="ORF">WMO64_13625</name>
</gene>
<comment type="caution">
    <text evidence="3">The sequence shown here is derived from an EMBL/GenBank/DDBJ whole genome shotgun (WGS) entry which is preliminary data.</text>
</comment>
<evidence type="ECO:0000313" key="4">
    <source>
        <dbReference type="Proteomes" id="UP001464378"/>
    </source>
</evidence>
<dbReference type="RefSeq" id="WP_349232315.1">
    <property type="nucleotide sequence ID" value="NZ_JBBMFK010000026.1"/>
</dbReference>
<organism evidence="3 4">
    <name type="scientific">Pseudoflavonifractor intestinihominis</name>
    <dbReference type="NCBI Taxonomy" id="3133171"/>
    <lineage>
        <taxon>Bacteria</taxon>
        <taxon>Bacillati</taxon>
        <taxon>Bacillota</taxon>
        <taxon>Clostridia</taxon>
        <taxon>Eubacteriales</taxon>
        <taxon>Oscillospiraceae</taxon>
        <taxon>Pseudoflavonifractor</taxon>
    </lineage>
</organism>
<evidence type="ECO:0000256" key="1">
    <source>
        <dbReference type="ARBA" id="ARBA00023125"/>
    </source>
</evidence>
<dbReference type="PANTHER" id="PTHR46558:SF11">
    <property type="entry name" value="HTH-TYPE TRANSCRIPTIONAL REGULATOR XRE"/>
    <property type="match status" value="1"/>
</dbReference>
<keyword evidence="4" id="KW-1185">Reference proteome</keyword>
<dbReference type="Proteomes" id="UP001464378">
    <property type="component" value="Unassembled WGS sequence"/>
</dbReference>
<evidence type="ECO:0000259" key="2">
    <source>
        <dbReference type="PROSITE" id="PS50943"/>
    </source>
</evidence>
<dbReference type="Pfam" id="PF01381">
    <property type="entry name" value="HTH_3"/>
    <property type="match status" value="1"/>
</dbReference>
<dbReference type="InterPro" id="IPR001387">
    <property type="entry name" value="Cro/C1-type_HTH"/>
</dbReference>
<feature type="domain" description="HTH cro/C1-type" evidence="2">
    <location>
        <begin position="11"/>
        <end position="65"/>
    </location>
</feature>
<evidence type="ECO:0000313" key="3">
    <source>
        <dbReference type="EMBL" id="MEQ2444501.1"/>
    </source>
</evidence>
<dbReference type="SUPFAM" id="SSF47413">
    <property type="entry name" value="lambda repressor-like DNA-binding domains"/>
    <property type="match status" value="1"/>
</dbReference>
<keyword evidence="1" id="KW-0238">DNA-binding</keyword>
<accession>A0ABV1EB37</accession>